<dbReference type="Proteomes" id="UP000634136">
    <property type="component" value="Unassembled WGS sequence"/>
</dbReference>
<name>A0A834U1X3_9FABA</name>
<comment type="caution">
    <text evidence="2">The sequence shown here is derived from an EMBL/GenBank/DDBJ whole genome shotgun (WGS) entry which is preliminary data.</text>
</comment>
<feature type="region of interest" description="Disordered" evidence="1">
    <location>
        <begin position="1"/>
        <end position="33"/>
    </location>
</feature>
<evidence type="ECO:0000313" key="3">
    <source>
        <dbReference type="Proteomes" id="UP000634136"/>
    </source>
</evidence>
<evidence type="ECO:0000313" key="2">
    <source>
        <dbReference type="EMBL" id="KAF7831211.1"/>
    </source>
</evidence>
<keyword evidence="3" id="KW-1185">Reference proteome</keyword>
<dbReference type="AlphaFoldDB" id="A0A834U1X3"/>
<sequence length="33" mass="3755">MVREAMHVTASTLCTTTEREMDAGKPKYLPKQM</sequence>
<accession>A0A834U1X3</accession>
<dbReference type="EMBL" id="JAAIUW010000005">
    <property type="protein sequence ID" value="KAF7831211.1"/>
    <property type="molecule type" value="Genomic_DNA"/>
</dbReference>
<organism evidence="2 3">
    <name type="scientific">Senna tora</name>
    <dbReference type="NCBI Taxonomy" id="362788"/>
    <lineage>
        <taxon>Eukaryota</taxon>
        <taxon>Viridiplantae</taxon>
        <taxon>Streptophyta</taxon>
        <taxon>Embryophyta</taxon>
        <taxon>Tracheophyta</taxon>
        <taxon>Spermatophyta</taxon>
        <taxon>Magnoliopsida</taxon>
        <taxon>eudicotyledons</taxon>
        <taxon>Gunneridae</taxon>
        <taxon>Pentapetalae</taxon>
        <taxon>rosids</taxon>
        <taxon>fabids</taxon>
        <taxon>Fabales</taxon>
        <taxon>Fabaceae</taxon>
        <taxon>Caesalpinioideae</taxon>
        <taxon>Cassia clade</taxon>
        <taxon>Senna</taxon>
    </lineage>
</organism>
<reference evidence="2" key="1">
    <citation type="submission" date="2020-09" db="EMBL/GenBank/DDBJ databases">
        <title>Genome-Enabled Discovery of Anthraquinone Biosynthesis in Senna tora.</title>
        <authorList>
            <person name="Kang S.-H."/>
            <person name="Pandey R.P."/>
            <person name="Lee C.-M."/>
            <person name="Sim J.-S."/>
            <person name="Jeong J.-T."/>
            <person name="Choi B.-S."/>
            <person name="Jung M."/>
            <person name="Ginzburg D."/>
            <person name="Zhao K."/>
            <person name="Won S.Y."/>
            <person name="Oh T.-J."/>
            <person name="Yu Y."/>
            <person name="Kim N.-H."/>
            <person name="Lee O.R."/>
            <person name="Lee T.-H."/>
            <person name="Bashyal P."/>
            <person name="Kim T.-S."/>
            <person name="Lee W.-H."/>
            <person name="Kawkins C."/>
            <person name="Kim C.-K."/>
            <person name="Kim J.S."/>
            <person name="Ahn B.O."/>
            <person name="Rhee S.Y."/>
            <person name="Sohng J.K."/>
        </authorList>
    </citation>
    <scope>NUCLEOTIDE SEQUENCE</scope>
    <source>
        <tissue evidence="2">Leaf</tissue>
    </source>
</reference>
<protein>
    <submittedName>
        <fullName evidence="2">Uncharacterized protein</fullName>
    </submittedName>
</protein>
<gene>
    <name evidence="2" type="ORF">G2W53_013544</name>
</gene>
<evidence type="ECO:0000256" key="1">
    <source>
        <dbReference type="SAM" id="MobiDB-lite"/>
    </source>
</evidence>
<proteinExistence type="predicted"/>